<evidence type="ECO:0000313" key="4">
    <source>
        <dbReference type="Proteomes" id="UP000694865"/>
    </source>
</evidence>
<dbReference type="PANTHER" id="PTHR46961:SF15">
    <property type="entry name" value="AAA+ ATPASE DOMAIN-CONTAINING PROTEIN"/>
    <property type="match status" value="1"/>
</dbReference>
<gene>
    <name evidence="5" type="primary">LOC102801512</name>
</gene>
<dbReference type="InterPro" id="IPR026983">
    <property type="entry name" value="DHC"/>
</dbReference>
<keyword evidence="4" id="KW-1185">Reference proteome</keyword>
<proteinExistence type="inferred from homology"/>
<protein>
    <submittedName>
        <fullName evidence="5">Dynein heavy chain 8, axonemal-like</fullName>
    </submittedName>
</protein>
<sequence>MHIIRLHRIISFHHGGNVMLIGTIGSHLATLSKLALHVADMPIHYIDSSKTNTFFDGLRSAIRQTGTEGKMLTLVFTGRDLRDERYLDAINSLLVSGEYPHLFSNDELEGLLQALTPAMKRQAPNYVLDPMKFFVSRVKSNLHIVLCLPPTDKLLQIAPSQYPGLFTGMQMNWMCDWTQHALLTNAQYYVYKNHIAKECGDDMRDNLVGCLSDIHSFVLKDCKQIPWAGNTDDNITVSSVKVVGKKEIIKVQTTEVPNLPYTKSIMHEHIQLRHKNSQNHGRNDVFVGPKTFRRFMDCFRYIFDTKSAENSSSIAQLKKALRCLEKTRQDAKTKHTDIKKLQSDYETATAKTAELLRQLTLKATELEKVKAQFGFSSGTLTAFLQLNEIESEEDEVDELLAA</sequence>
<accession>A0ABM0MW98</accession>
<evidence type="ECO:0000259" key="3">
    <source>
        <dbReference type="Pfam" id="PF12780"/>
    </source>
</evidence>
<comment type="similarity">
    <text evidence="1">Belongs to the dynein heavy chain family.</text>
</comment>
<organism evidence="4 5">
    <name type="scientific">Saccoglossus kowalevskii</name>
    <name type="common">Acorn worm</name>
    <dbReference type="NCBI Taxonomy" id="10224"/>
    <lineage>
        <taxon>Eukaryota</taxon>
        <taxon>Metazoa</taxon>
        <taxon>Hemichordata</taxon>
        <taxon>Enteropneusta</taxon>
        <taxon>Harrimaniidae</taxon>
        <taxon>Saccoglossus</taxon>
    </lineage>
</organism>
<dbReference type="InterPro" id="IPR027417">
    <property type="entry name" value="P-loop_NTPase"/>
</dbReference>
<feature type="non-terminal residue" evidence="5">
    <location>
        <position position="402"/>
    </location>
</feature>
<dbReference type="GeneID" id="102801512"/>
<evidence type="ECO:0000256" key="2">
    <source>
        <dbReference type="SAM" id="Coils"/>
    </source>
</evidence>
<keyword evidence="2" id="KW-0175">Coiled coil</keyword>
<dbReference type="Gene3D" id="1.20.920.30">
    <property type="match status" value="1"/>
</dbReference>
<feature type="coiled-coil region" evidence="2">
    <location>
        <begin position="314"/>
        <end position="358"/>
    </location>
</feature>
<evidence type="ECO:0000256" key="1">
    <source>
        <dbReference type="ARBA" id="ARBA00008887"/>
    </source>
</evidence>
<dbReference type="RefSeq" id="XP_006824289.1">
    <property type="nucleotide sequence ID" value="XM_006824226.1"/>
</dbReference>
<dbReference type="Proteomes" id="UP000694865">
    <property type="component" value="Unplaced"/>
</dbReference>
<feature type="domain" description="Dynein heavy chain AAA module D4" evidence="3">
    <location>
        <begin position="2"/>
        <end position="223"/>
    </location>
</feature>
<dbReference type="PANTHER" id="PTHR46961">
    <property type="entry name" value="DYNEIN HEAVY CHAIN 1, AXONEMAL-LIKE PROTEIN"/>
    <property type="match status" value="1"/>
</dbReference>
<dbReference type="Gene3D" id="3.40.50.300">
    <property type="entry name" value="P-loop containing nucleotide triphosphate hydrolases"/>
    <property type="match status" value="1"/>
</dbReference>
<reference evidence="5" key="1">
    <citation type="submission" date="2025-08" db="UniProtKB">
        <authorList>
            <consortium name="RefSeq"/>
        </authorList>
    </citation>
    <scope>IDENTIFICATION</scope>
    <source>
        <tissue evidence="5">Testes</tissue>
    </source>
</reference>
<dbReference type="InterPro" id="IPR024317">
    <property type="entry name" value="Dynein_heavy_chain_D4_dom"/>
</dbReference>
<name>A0ABM0MW98_SACKO</name>
<evidence type="ECO:0000313" key="5">
    <source>
        <dbReference type="RefSeq" id="XP_006824289.1"/>
    </source>
</evidence>
<dbReference type="Pfam" id="PF12780">
    <property type="entry name" value="AAA_8"/>
    <property type="match status" value="1"/>
</dbReference>
<dbReference type="Gene3D" id="1.20.920.20">
    <property type="match status" value="1"/>
</dbReference>